<dbReference type="PROSITE" id="PS01359">
    <property type="entry name" value="ZF_PHD_1"/>
    <property type="match status" value="1"/>
</dbReference>
<dbReference type="AlphaFoldDB" id="A0A8J3QUS4"/>
<comment type="caution">
    <text evidence="4">The sequence shown here is derived from an EMBL/GenBank/DDBJ whole genome shotgun (WGS) entry which is preliminary data.</text>
</comment>
<evidence type="ECO:0000256" key="3">
    <source>
        <dbReference type="ARBA" id="ARBA00022833"/>
    </source>
</evidence>
<dbReference type="GO" id="GO:0008270">
    <property type="term" value="F:zinc ion binding"/>
    <property type="evidence" value="ECO:0007669"/>
    <property type="project" value="UniProtKB-KW"/>
</dbReference>
<keyword evidence="5" id="KW-1185">Reference proteome</keyword>
<sequence>MSTIDCVDCPRDTTTQDGVLRCGDCVALTHSQCTGCDAWYPIGDGCDRCIDCDHCDRPTHPDEITTTARGDDVCRLCRGRHYWQCAECDEFNSDDDGHCANGCQSECDCEDCRADRLGDLIHEYDYKPWPVFHGTGPLFLGMELEIHTSEHRDLDDCADTALEHLGTLGYLKEDGSIGDGFEIVTHPMSYTWAMANFPWPMLDELRDIGCYTSARTGLHVHVSRDGFDCPSHTYRWMKFVYRNRSQVTRLARRESQQWAAFTDEDRRAVKHYAKGAAGNRYTAINTGNEATFELRVFASSLHADEVAAALGLAAASVEYTRHLTVPVIAHGGWTWAAFADWVDTQPQYAVLRAQMEVLACAC</sequence>
<evidence type="ECO:0000313" key="5">
    <source>
        <dbReference type="Proteomes" id="UP000642748"/>
    </source>
</evidence>
<dbReference type="InterPro" id="IPR019786">
    <property type="entry name" value="Zinc_finger_PHD-type_CS"/>
</dbReference>
<keyword evidence="3" id="KW-0862">Zinc</keyword>
<dbReference type="RefSeq" id="WP_203919720.1">
    <property type="nucleotide sequence ID" value="NZ_BONZ01000039.1"/>
</dbReference>
<evidence type="ECO:0000313" key="4">
    <source>
        <dbReference type="EMBL" id="GIH16133.1"/>
    </source>
</evidence>
<dbReference type="Proteomes" id="UP000642748">
    <property type="component" value="Unassembled WGS sequence"/>
</dbReference>
<gene>
    <name evidence="4" type="ORF">Raf01_43050</name>
</gene>
<proteinExistence type="predicted"/>
<evidence type="ECO:0000256" key="2">
    <source>
        <dbReference type="ARBA" id="ARBA00022771"/>
    </source>
</evidence>
<evidence type="ECO:0008006" key="6">
    <source>
        <dbReference type="Google" id="ProtNLM"/>
    </source>
</evidence>
<organism evidence="4 5">
    <name type="scientific">Rugosimonospora africana</name>
    <dbReference type="NCBI Taxonomy" id="556532"/>
    <lineage>
        <taxon>Bacteria</taxon>
        <taxon>Bacillati</taxon>
        <taxon>Actinomycetota</taxon>
        <taxon>Actinomycetes</taxon>
        <taxon>Micromonosporales</taxon>
        <taxon>Micromonosporaceae</taxon>
        <taxon>Rugosimonospora</taxon>
    </lineage>
</organism>
<name>A0A8J3QUS4_9ACTN</name>
<accession>A0A8J3QUS4</accession>
<protein>
    <recommendedName>
        <fullName evidence="6">Amidoligase enzyme</fullName>
    </recommendedName>
</protein>
<dbReference type="EMBL" id="BONZ01000039">
    <property type="protein sequence ID" value="GIH16133.1"/>
    <property type="molecule type" value="Genomic_DNA"/>
</dbReference>
<keyword evidence="1" id="KW-0479">Metal-binding</keyword>
<keyword evidence="2" id="KW-0863">Zinc-finger</keyword>
<reference evidence="4" key="1">
    <citation type="submission" date="2021-01" db="EMBL/GenBank/DDBJ databases">
        <title>Whole genome shotgun sequence of Rugosimonospora africana NBRC 104875.</title>
        <authorList>
            <person name="Komaki H."/>
            <person name="Tamura T."/>
        </authorList>
    </citation>
    <scope>NUCLEOTIDE SEQUENCE</scope>
    <source>
        <strain evidence="4">NBRC 104875</strain>
    </source>
</reference>
<evidence type="ECO:0000256" key="1">
    <source>
        <dbReference type="ARBA" id="ARBA00022723"/>
    </source>
</evidence>